<dbReference type="EMBL" id="JACHLY010000001">
    <property type="protein sequence ID" value="MBB5997366.1"/>
    <property type="molecule type" value="Genomic_DNA"/>
</dbReference>
<keyword evidence="2" id="KW-1185">Reference proteome</keyword>
<organism evidence="1 2">
    <name type="scientific">Streptomonospora salina</name>
    <dbReference type="NCBI Taxonomy" id="104205"/>
    <lineage>
        <taxon>Bacteria</taxon>
        <taxon>Bacillati</taxon>
        <taxon>Actinomycetota</taxon>
        <taxon>Actinomycetes</taxon>
        <taxon>Streptosporangiales</taxon>
        <taxon>Nocardiopsidaceae</taxon>
        <taxon>Streptomonospora</taxon>
    </lineage>
</organism>
<gene>
    <name evidence="1" type="ORF">HNR25_001117</name>
</gene>
<evidence type="ECO:0000313" key="1">
    <source>
        <dbReference type="EMBL" id="MBB5997366.1"/>
    </source>
</evidence>
<name>A0A841E2V6_9ACTN</name>
<sequence length="165" mass="18281">MNAPTPEPCAEVGEVWPRDGRIRIVGDFHGLADPESGRWYLLSAVRGTDIRVHHELKVEGGRFEVSVPLADFVPVDPGHSPSGDGMKWDLYAVPEDRPDSDAEGRMRLGRRLDDIRDKKKVMVFPAQEVEDDGVRMRVRPVYTAREDLSIDCTPGTSGSSGKESP</sequence>
<protein>
    <submittedName>
        <fullName evidence="1">Uncharacterized protein</fullName>
    </submittedName>
</protein>
<accession>A0A841E2V6</accession>
<reference evidence="1 2" key="1">
    <citation type="submission" date="2020-08" db="EMBL/GenBank/DDBJ databases">
        <title>Sequencing the genomes of 1000 actinobacteria strains.</title>
        <authorList>
            <person name="Klenk H.-P."/>
        </authorList>
    </citation>
    <scope>NUCLEOTIDE SEQUENCE [LARGE SCALE GENOMIC DNA]</scope>
    <source>
        <strain evidence="1 2">DSM 44593</strain>
    </source>
</reference>
<dbReference type="RefSeq" id="WP_184633649.1">
    <property type="nucleotide sequence ID" value="NZ_BAABKT010000004.1"/>
</dbReference>
<dbReference type="Proteomes" id="UP000578077">
    <property type="component" value="Unassembled WGS sequence"/>
</dbReference>
<dbReference type="AlphaFoldDB" id="A0A841E2V6"/>
<comment type="caution">
    <text evidence="1">The sequence shown here is derived from an EMBL/GenBank/DDBJ whole genome shotgun (WGS) entry which is preliminary data.</text>
</comment>
<proteinExistence type="predicted"/>
<evidence type="ECO:0000313" key="2">
    <source>
        <dbReference type="Proteomes" id="UP000578077"/>
    </source>
</evidence>